<feature type="compositionally biased region" description="Basic and acidic residues" evidence="9">
    <location>
        <begin position="389"/>
        <end position="400"/>
    </location>
</feature>
<dbReference type="GO" id="GO:0005737">
    <property type="term" value="C:cytoplasm"/>
    <property type="evidence" value="ECO:0007669"/>
    <property type="project" value="UniProtKB-SubCell"/>
</dbReference>
<feature type="compositionally biased region" description="Basic and acidic residues" evidence="9">
    <location>
        <begin position="155"/>
        <end position="181"/>
    </location>
</feature>
<comment type="subcellular location">
    <subcellularLocation>
        <location evidence="1">Cytoplasm</location>
    </subcellularLocation>
</comment>
<dbReference type="GO" id="GO:0005634">
    <property type="term" value="C:nucleus"/>
    <property type="evidence" value="ECO:0007669"/>
    <property type="project" value="TreeGrafter"/>
</dbReference>
<dbReference type="GO" id="GO:0070530">
    <property type="term" value="F:K63-linked polyubiquitin modification-dependent protein binding"/>
    <property type="evidence" value="ECO:0007669"/>
    <property type="project" value="InterPro"/>
</dbReference>
<evidence type="ECO:0000256" key="6">
    <source>
        <dbReference type="ARBA" id="ARBA00023054"/>
    </source>
</evidence>
<feature type="coiled-coil region" evidence="8">
    <location>
        <begin position="493"/>
        <end position="732"/>
    </location>
</feature>
<sequence length="1014" mass="117618">MSASVSPPPSSEMNSSHSSEGSSVSGFVVVSKDDGQLLNSDDSKIGKIAEIPGKSESLPQGGSVSQNEHELADRVQNLSKENEQLKGVLLQNNELLEKYFEELADMQKSQKQTNESSRKGYERAKEMIKNLREKNGKLKTELKNEQNKTLQLEEELSKLKEADQNEKSAHLEESYHIDKANPDQAQSLNEVVKKLESERATLEMSNSKLQERISCLKAMREAEPNTETDDLETLVSLDTLSSDIPLESPEAVWENLRKVETEKEILKVKLEEMKIESEQNQQQFNQLEEERDQLLKKIQDMEQRQVLEEEDIELEVAENQASTAAATEQIAALSEQLRVQTEVMNNLTKEQNALRQERDMYKKKAEEIEQRITENVETIGEQQQNSPEKGSDNQEELKVNELRNTLEKVKKNLWEYQKREGDLLNREKAVLEKEEEQKQRTTENVETIKEQKQNSPEKGSDSQEELKGNEQYKTLQKVKKNLWQYQRREGDLLSRENAVLEKEEKQKQVMEENENLKDQLAEAQKNIEALSHKEKGQEEEVNTLKRQLSSVSDELTETHEQEVSQLKESLQTVIDSAKELRVTVEQLREENENLQKLVEELKLSASQKEEEIQTLKEETVKVSNELNEVREQEVNRLKEELSDKTEALTNAEINIKSMETQVTQLIKENEILTAEKERLIDECMQQENMYQDHLHKITDDSEKQRLRRDQLIESLKKNMSTTNAELKKTRLEKETDRAAFLQLQEDLDRTAGDYNELLQAYHTTSQTKTKHEAHLQEADEHRKKLKEDVKIKEDELDKVRQANYDLEQELKALRNEQEKRSILEQTLHQYEADFRIEREAREKQHGEILGLTEQVQRLQQENQRYQDEIYQLSNRGFVEMQRRHASVPYHTTDYPPHQQGSPGEWCAGFPRMPFFTRGSEQPAETGREGDMRSPGREQQVSAPPVDENDWQCPTCRGVFPNFDALQIHAVACQGLQRPPSVGDLQQNQCPSCMELFPDIETLELHVEECLDQHQ</sequence>
<feature type="compositionally biased region" description="Basic and acidic residues" evidence="9">
    <location>
        <begin position="458"/>
        <end position="470"/>
    </location>
</feature>
<dbReference type="Gene3D" id="1.20.5.390">
    <property type="entry name" value="L1 transposable element, trimerization domain"/>
    <property type="match status" value="1"/>
</dbReference>
<feature type="region of interest" description="Disordered" evidence="9">
    <location>
        <begin position="424"/>
        <end position="472"/>
    </location>
</feature>
<keyword evidence="3" id="KW-0479">Metal-binding</keyword>
<dbReference type="Proteomes" id="UP001159428">
    <property type="component" value="Unassembled WGS sequence"/>
</dbReference>
<organism evidence="11 12">
    <name type="scientific">Pocillopora meandrina</name>
    <dbReference type="NCBI Taxonomy" id="46732"/>
    <lineage>
        <taxon>Eukaryota</taxon>
        <taxon>Metazoa</taxon>
        <taxon>Cnidaria</taxon>
        <taxon>Anthozoa</taxon>
        <taxon>Hexacorallia</taxon>
        <taxon>Scleractinia</taxon>
        <taxon>Astrocoeniina</taxon>
        <taxon>Pocilloporidae</taxon>
        <taxon>Pocillopora</taxon>
    </lineage>
</organism>
<feature type="compositionally biased region" description="Basic and acidic residues" evidence="9">
    <location>
        <begin position="925"/>
        <end position="935"/>
    </location>
</feature>
<protein>
    <recommendedName>
        <fullName evidence="10">CCHC NOA-type domain-containing protein</fullName>
    </recommendedName>
</protein>
<feature type="compositionally biased region" description="Basic and acidic residues" evidence="9">
    <location>
        <begin position="31"/>
        <end position="47"/>
    </location>
</feature>
<feature type="compositionally biased region" description="Basic and acidic residues" evidence="9">
    <location>
        <begin position="424"/>
        <end position="452"/>
    </location>
</feature>
<dbReference type="InterPro" id="IPR051301">
    <property type="entry name" value="Optineurin/NFkB_EssMod"/>
</dbReference>
<feature type="coiled-coil region" evidence="8">
    <location>
        <begin position="768"/>
        <end position="875"/>
    </location>
</feature>
<feature type="compositionally biased region" description="Polar residues" evidence="9">
    <location>
        <begin position="57"/>
        <end position="66"/>
    </location>
</feature>
<dbReference type="AlphaFoldDB" id="A0AAU9WU05"/>
<dbReference type="PANTHER" id="PTHR31553:SF1">
    <property type="entry name" value="NF-KAPPA-B ESSENTIAL MODULATOR"/>
    <property type="match status" value="1"/>
</dbReference>
<evidence type="ECO:0000256" key="5">
    <source>
        <dbReference type="ARBA" id="ARBA00022833"/>
    </source>
</evidence>
<keyword evidence="12" id="KW-1185">Reference proteome</keyword>
<reference evidence="11 12" key="1">
    <citation type="submission" date="2022-05" db="EMBL/GenBank/DDBJ databases">
        <authorList>
            <consortium name="Genoscope - CEA"/>
            <person name="William W."/>
        </authorList>
    </citation>
    <scope>NUCLEOTIDE SEQUENCE [LARGE SCALE GENOMIC DNA]</scope>
</reference>
<keyword evidence="2" id="KW-0963">Cytoplasm</keyword>
<feature type="compositionally biased region" description="Polar residues" evidence="9">
    <location>
        <begin position="375"/>
        <end position="388"/>
    </location>
</feature>
<proteinExistence type="predicted"/>
<keyword evidence="5" id="KW-0862">Zinc</keyword>
<evidence type="ECO:0000256" key="7">
    <source>
        <dbReference type="PROSITE-ProRule" id="PRU01142"/>
    </source>
</evidence>
<feature type="region of interest" description="Disordered" evidence="9">
    <location>
        <begin position="105"/>
        <end position="184"/>
    </location>
</feature>
<feature type="region of interest" description="Disordered" evidence="9">
    <location>
        <begin position="916"/>
        <end position="947"/>
    </location>
</feature>
<evidence type="ECO:0000256" key="2">
    <source>
        <dbReference type="ARBA" id="ARBA00022490"/>
    </source>
</evidence>
<dbReference type="Gene3D" id="1.20.5.990">
    <property type="entry name" value="Nemo cc2-lz domain - 1d5 darpin complex"/>
    <property type="match status" value="1"/>
</dbReference>
<dbReference type="GO" id="GO:0008270">
    <property type="term" value="F:zinc ion binding"/>
    <property type="evidence" value="ECO:0007669"/>
    <property type="project" value="UniProtKB-KW"/>
</dbReference>
<evidence type="ECO:0000256" key="8">
    <source>
        <dbReference type="SAM" id="Coils"/>
    </source>
</evidence>
<keyword evidence="6 8" id="KW-0175">Coiled coil</keyword>
<dbReference type="InterPro" id="IPR034735">
    <property type="entry name" value="NEMO_ZF"/>
</dbReference>
<feature type="region of interest" description="Disordered" evidence="9">
    <location>
        <begin position="373"/>
        <end position="400"/>
    </location>
</feature>
<keyword evidence="4 7" id="KW-0863">Zinc-finger</keyword>
<dbReference type="PROSITE" id="PS51801">
    <property type="entry name" value="ZF_CCHC_NOA"/>
    <property type="match status" value="1"/>
</dbReference>
<comment type="caution">
    <text evidence="11">The sequence shown here is derived from an EMBL/GenBank/DDBJ whole genome shotgun (WGS) entry which is preliminary data.</text>
</comment>
<feature type="domain" description="CCHC NOA-type" evidence="10">
    <location>
        <begin position="981"/>
        <end position="1011"/>
    </location>
</feature>
<feature type="compositionally biased region" description="Low complexity" evidence="9">
    <location>
        <begin position="11"/>
        <end position="30"/>
    </location>
</feature>
<evidence type="ECO:0000313" key="11">
    <source>
        <dbReference type="EMBL" id="CAH3125327.1"/>
    </source>
</evidence>
<dbReference type="PANTHER" id="PTHR31553">
    <property type="entry name" value="NF-KAPPA-B ESSENTIAL MODULATOR"/>
    <property type="match status" value="1"/>
</dbReference>
<name>A0AAU9WU05_9CNID</name>
<evidence type="ECO:0000256" key="4">
    <source>
        <dbReference type="ARBA" id="ARBA00022771"/>
    </source>
</evidence>
<accession>A0AAU9WU05</accession>
<feature type="compositionally biased region" description="Pro residues" evidence="9">
    <location>
        <begin position="1"/>
        <end position="10"/>
    </location>
</feature>
<gene>
    <name evidence="11" type="ORF">PMEA_00012063</name>
</gene>
<dbReference type="GO" id="GO:0043122">
    <property type="term" value="P:regulation of canonical NF-kappaB signal transduction"/>
    <property type="evidence" value="ECO:0007669"/>
    <property type="project" value="TreeGrafter"/>
</dbReference>
<feature type="region of interest" description="Disordered" evidence="9">
    <location>
        <begin position="1"/>
        <end position="76"/>
    </location>
</feature>
<evidence type="ECO:0000256" key="3">
    <source>
        <dbReference type="ARBA" id="ARBA00022723"/>
    </source>
</evidence>
<evidence type="ECO:0000256" key="9">
    <source>
        <dbReference type="SAM" id="MobiDB-lite"/>
    </source>
</evidence>
<evidence type="ECO:0000259" key="10">
    <source>
        <dbReference type="PROSITE" id="PS51801"/>
    </source>
</evidence>
<evidence type="ECO:0000256" key="1">
    <source>
        <dbReference type="ARBA" id="ARBA00004496"/>
    </source>
</evidence>
<dbReference type="EMBL" id="CALNXJ010000021">
    <property type="protein sequence ID" value="CAH3125327.1"/>
    <property type="molecule type" value="Genomic_DNA"/>
</dbReference>
<feature type="compositionally biased region" description="Basic and acidic residues" evidence="9">
    <location>
        <begin position="116"/>
        <end position="146"/>
    </location>
</feature>
<evidence type="ECO:0000313" key="12">
    <source>
        <dbReference type="Proteomes" id="UP001159428"/>
    </source>
</evidence>